<name>A0ABD3FJM9_9STRA</name>
<protein>
    <submittedName>
        <fullName evidence="3">Uncharacterized protein</fullName>
    </submittedName>
</protein>
<feature type="signal peptide" evidence="2">
    <location>
        <begin position="1"/>
        <end position="27"/>
    </location>
</feature>
<accession>A0ABD3FJM9</accession>
<dbReference type="EMBL" id="JBIMZQ010000018">
    <property type="protein sequence ID" value="KAL3666065.1"/>
    <property type="molecule type" value="Genomic_DNA"/>
</dbReference>
<sequence length="419" mass="45978">MQPRVSIATVALAVAVMMAELQESVEARPMHAAIVSKYHRYLKEKEAITGELDEWLKKYGPKGPKNGYIPVTESRSSDDALEDQRQRFYLTKEQIYEAREANPMAEFSTDGPFTLMTMDEFKQFLSNSHVNDSDKKTDAPAAEKPNTLSENENNTPSGEESKNNESKKNESKNSDTTSSKTNSKTSDKNDETKKTKTWAPATEGPLIVPAVRRLRDAGKSQYAFNGGDYSTDGERGFQSTSENYIQNSQQQTYESQPTQQTYQANTANTGSNGGNTNEGWNFGDVSTGDSAQVAGVSGGSSSSDGYNNGNWWGTNGWGGNNWWSGSSNGWNNGGNGAGSWNNQWTQPPSGSQWSNNDQWSDGSANNQWTPPPNNEWTPPSGSSNTQWTPTPDSNNQPQIPTTPAPTDAPSRIHLRLIRL</sequence>
<feature type="region of interest" description="Disordered" evidence="1">
    <location>
        <begin position="129"/>
        <end position="204"/>
    </location>
</feature>
<keyword evidence="4" id="KW-1185">Reference proteome</keyword>
<dbReference type="AlphaFoldDB" id="A0ABD3FJM9"/>
<proteinExistence type="predicted"/>
<feature type="compositionally biased region" description="Polar residues" evidence="1">
    <location>
        <begin position="343"/>
        <end position="364"/>
    </location>
</feature>
<evidence type="ECO:0000256" key="1">
    <source>
        <dbReference type="SAM" id="MobiDB-lite"/>
    </source>
</evidence>
<evidence type="ECO:0000313" key="4">
    <source>
        <dbReference type="Proteomes" id="UP001632037"/>
    </source>
</evidence>
<feature type="compositionally biased region" description="Low complexity" evidence="1">
    <location>
        <begin position="174"/>
        <end position="184"/>
    </location>
</feature>
<comment type="caution">
    <text evidence="3">The sequence shown here is derived from an EMBL/GenBank/DDBJ whole genome shotgun (WGS) entry which is preliminary data.</text>
</comment>
<feature type="region of interest" description="Disordered" evidence="1">
    <location>
        <begin position="245"/>
        <end position="411"/>
    </location>
</feature>
<organism evidence="3 4">
    <name type="scientific">Phytophthora oleae</name>
    <dbReference type="NCBI Taxonomy" id="2107226"/>
    <lineage>
        <taxon>Eukaryota</taxon>
        <taxon>Sar</taxon>
        <taxon>Stramenopiles</taxon>
        <taxon>Oomycota</taxon>
        <taxon>Peronosporomycetes</taxon>
        <taxon>Peronosporales</taxon>
        <taxon>Peronosporaceae</taxon>
        <taxon>Phytophthora</taxon>
    </lineage>
</organism>
<keyword evidence="2" id="KW-0732">Signal</keyword>
<feature type="compositionally biased region" description="Basic and acidic residues" evidence="1">
    <location>
        <begin position="185"/>
        <end position="194"/>
    </location>
</feature>
<feature type="compositionally biased region" description="Low complexity" evidence="1">
    <location>
        <begin position="248"/>
        <end position="281"/>
    </location>
</feature>
<feature type="compositionally biased region" description="Polar residues" evidence="1">
    <location>
        <begin position="146"/>
        <end position="158"/>
    </location>
</feature>
<evidence type="ECO:0000313" key="3">
    <source>
        <dbReference type="EMBL" id="KAL3666065.1"/>
    </source>
</evidence>
<reference evidence="3 4" key="1">
    <citation type="submission" date="2024-09" db="EMBL/GenBank/DDBJ databases">
        <title>Genome sequencing and assembly of Phytophthora oleae, isolate VK10A, causative agent of rot of olive drupes.</title>
        <authorList>
            <person name="Conti Taguali S."/>
            <person name="Riolo M."/>
            <person name="La Spada F."/>
            <person name="Cacciola S.O."/>
            <person name="Dionisio G."/>
        </authorList>
    </citation>
    <scope>NUCLEOTIDE SEQUENCE [LARGE SCALE GENOMIC DNA]</scope>
    <source>
        <strain evidence="3 4">VK10A</strain>
    </source>
</reference>
<feature type="compositionally biased region" description="Low complexity" evidence="1">
    <location>
        <begin position="288"/>
        <end position="330"/>
    </location>
</feature>
<gene>
    <name evidence="3" type="ORF">V7S43_008856</name>
</gene>
<feature type="compositionally biased region" description="Basic and acidic residues" evidence="1">
    <location>
        <begin position="159"/>
        <end position="173"/>
    </location>
</feature>
<evidence type="ECO:0000256" key="2">
    <source>
        <dbReference type="SAM" id="SignalP"/>
    </source>
</evidence>
<feature type="chain" id="PRO_5044749771" evidence="2">
    <location>
        <begin position="28"/>
        <end position="419"/>
    </location>
</feature>
<dbReference type="Proteomes" id="UP001632037">
    <property type="component" value="Unassembled WGS sequence"/>
</dbReference>
<feature type="compositionally biased region" description="Polar residues" evidence="1">
    <location>
        <begin position="380"/>
        <end position="401"/>
    </location>
</feature>